<dbReference type="PANTHER" id="PTHR11693:SF22">
    <property type="entry name" value="ATP SYNTHASE SUBUNIT GAMMA, MITOCHONDRIAL"/>
    <property type="match status" value="1"/>
</dbReference>
<evidence type="ECO:0000256" key="10">
    <source>
        <dbReference type="ARBA" id="ARBA00023310"/>
    </source>
</evidence>
<sequence>MLRQGASRLTAAVANANGVDQQRGMATLKDISIRLKSVKNIQKITKSMKMVAAAKYAKAERDLKPARVYGEGARAFYDNIGAADATATEAASGNKKKLLVLVTSDRGLCGGVHSSIAKEAKLILNNKPADVEYKVVCIGDKSKASLQRLHSEYLLLTANDIGRQPPTFEDASIVANAILNSGYEYDEGEIIFNRFKTVVSYDTTKLPLVSLESIKANEKLAAYDSVDDDVLKSYTEYSLAQLIYFALKEGATSEQSSRMTAMDGASKNAGEMIDKLTLQFNRTRQAVITRELIEIISGAACV</sequence>
<dbReference type="Proteomes" id="UP000492821">
    <property type="component" value="Unassembled WGS sequence"/>
</dbReference>
<keyword evidence="10" id="KW-0066">ATP synthesis</keyword>
<dbReference type="PRINTS" id="PR00126">
    <property type="entry name" value="ATPASEGAMMA"/>
</dbReference>
<dbReference type="InterPro" id="IPR000131">
    <property type="entry name" value="ATP_synth_F1_gsu"/>
</dbReference>
<protein>
    <recommendedName>
        <fullName evidence="11">F-ATPase gamma subunit</fullName>
    </recommendedName>
</protein>
<keyword evidence="6" id="KW-0406">Ion transport</keyword>
<dbReference type="GO" id="GO:0045259">
    <property type="term" value="C:proton-transporting ATP synthase complex"/>
    <property type="evidence" value="ECO:0007669"/>
    <property type="project" value="UniProtKB-KW"/>
</dbReference>
<dbReference type="GO" id="GO:0005743">
    <property type="term" value="C:mitochondrial inner membrane"/>
    <property type="evidence" value="ECO:0007669"/>
    <property type="project" value="UniProtKB-SubCell"/>
</dbReference>
<evidence type="ECO:0000256" key="5">
    <source>
        <dbReference type="ARBA" id="ARBA00022792"/>
    </source>
</evidence>
<keyword evidence="3" id="KW-0813">Transport</keyword>
<dbReference type="NCBIfam" id="TIGR01146">
    <property type="entry name" value="ATPsyn_F1gamma"/>
    <property type="match status" value="1"/>
</dbReference>
<dbReference type="Gene3D" id="1.10.287.80">
    <property type="entry name" value="ATP synthase, gamma subunit, helix hairpin domain"/>
    <property type="match status" value="1"/>
</dbReference>
<evidence type="ECO:0000256" key="1">
    <source>
        <dbReference type="ARBA" id="ARBA00004637"/>
    </source>
</evidence>
<evidence type="ECO:0000256" key="6">
    <source>
        <dbReference type="ARBA" id="ARBA00023065"/>
    </source>
</evidence>
<dbReference type="WBParaSite" id="Pan_g5875.t1">
    <property type="protein sequence ID" value="Pan_g5875.t1"/>
    <property type="gene ID" value="Pan_g5875"/>
</dbReference>
<accession>A0A7E4W1S1</accession>
<keyword evidence="5" id="KW-0999">Mitochondrion inner membrane</keyword>
<keyword evidence="4" id="KW-0375">Hydrogen ion transport</keyword>
<organism evidence="12 13">
    <name type="scientific">Panagrellus redivivus</name>
    <name type="common">Microworm</name>
    <dbReference type="NCBI Taxonomy" id="6233"/>
    <lineage>
        <taxon>Eukaryota</taxon>
        <taxon>Metazoa</taxon>
        <taxon>Ecdysozoa</taxon>
        <taxon>Nematoda</taxon>
        <taxon>Chromadorea</taxon>
        <taxon>Rhabditida</taxon>
        <taxon>Tylenchina</taxon>
        <taxon>Panagrolaimomorpha</taxon>
        <taxon>Panagrolaimoidea</taxon>
        <taxon>Panagrolaimidae</taxon>
        <taxon>Panagrellus</taxon>
    </lineage>
</organism>
<evidence type="ECO:0000313" key="12">
    <source>
        <dbReference type="Proteomes" id="UP000492821"/>
    </source>
</evidence>
<name>A0A7E4W1S1_PANRE</name>
<dbReference type="Gene3D" id="3.40.1380.10">
    <property type="match status" value="1"/>
</dbReference>
<dbReference type="PIRSF" id="PIRSF039089">
    <property type="entry name" value="ATP_synthase_gamma"/>
    <property type="match status" value="1"/>
</dbReference>
<reference evidence="13" key="2">
    <citation type="submission" date="2020-10" db="UniProtKB">
        <authorList>
            <consortium name="WormBaseParasite"/>
        </authorList>
    </citation>
    <scope>IDENTIFICATION</scope>
</reference>
<evidence type="ECO:0000256" key="9">
    <source>
        <dbReference type="ARBA" id="ARBA00023196"/>
    </source>
</evidence>
<dbReference type="FunFam" id="1.10.287.80:FF:000007">
    <property type="entry name" value="ATP synthase gamma chain"/>
    <property type="match status" value="1"/>
</dbReference>
<dbReference type="SUPFAM" id="SSF52943">
    <property type="entry name" value="ATP synthase (F1-ATPase), gamma subunit"/>
    <property type="match status" value="1"/>
</dbReference>
<proteinExistence type="inferred from homology"/>
<comment type="subcellular location">
    <subcellularLocation>
        <location evidence="1">Mitochondrion inner membrane</location>
        <topology evidence="1">Peripheral membrane protein</topology>
    </subcellularLocation>
</comment>
<dbReference type="PANTHER" id="PTHR11693">
    <property type="entry name" value="ATP SYNTHASE GAMMA CHAIN"/>
    <property type="match status" value="1"/>
</dbReference>
<keyword evidence="12" id="KW-1185">Reference proteome</keyword>
<evidence type="ECO:0000256" key="8">
    <source>
        <dbReference type="ARBA" id="ARBA00023136"/>
    </source>
</evidence>
<dbReference type="Pfam" id="PF00231">
    <property type="entry name" value="ATP-synt"/>
    <property type="match status" value="1"/>
</dbReference>
<evidence type="ECO:0000256" key="4">
    <source>
        <dbReference type="ARBA" id="ARBA00022781"/>
    </source>
</evidence>
<evidence type="ECO:0000256" key="7">
    <source>
        <dbReference type="ARBA" id="ARBA00023128"/>
    </source>
</evidence>
<evidence type="ECO:0000313" key="13">
    <source>
        <dbReference type="WBParaSite" id="Pan_g5875.t1"/>
    </source>
</evidence>
<dbReference type="HAMAP" id="MF_00815">
    <property type="entry name" value="ATP_synth_gamma_bact"/>
    <property type="match status" value="1"/>
</dbReference>
<keyword evidence="7" id="KW-0496">Mitochondrion</keyword>
<evidence type="ECO:0000256" key="3">
    <source>
        <dbReference type="ARBA" id="ARBA00022448"/>
    </source>
</evidence>
<comment type="similarity">
    <text evidence="2">Belongs to the ATPase gamma chain family.</text>
</comment>
<keyword evidence="9" id="KW-0139">CF(1)</keyword>
<keyword evidence="8" id="KW-0472">Membrane</keyword>
<dbReference type="AlphaFoldDB" id="A0A7E4W1S1"/>
<dbReference type="InterPro" id="IPR035968">
    <property type="entry name" value="ATP_synth_F1_ATPase_gsu"/>
</dbReference>
<dbReference type="FunFam" id="3.40.1380.10:FF:000003">
    <property type="entry name" value="ATP synthase subunit gamma"/>
    <property type="match status" value="1"/>
</dbReference>
<evidence type="ECO:0000256" key="2">
    <source>
        <dbReference type="ARBA" id="ARBA00007681"/>
    </source>
</evidence>
<reference evidence="12" key="1">
    <citation type="journal article" date="2013" name="Genetics">
        <title>The draft genome and transcriptome of Panagrellus redivivus are shaped by the harsh demands of a free-living lifestyle.</title>
        <authorList>
            <person name="Srinivasan J."/>
            <person name="Dillman A.R."/>
            <person name="Macchietto M.G."/>
            <person name="Heikkinen L."/>
            <person name="Lakso M."/>
            <person name="Fracchia K.M."/>
            <person name="Antoshechkin I."/>
            <person name="Mortazavi A."/>
            <person name="Wong G."/>
            <person name="Sternberg P.W."/>
        </authorList>
    </citation>
    <scope>NUCLEOTIDE SEQUENCE [LARGE SCALE GENOMIC DNA]</scope>
    <source>
        <strain evidence="12">MT8872</strain>
    </source>
</reference>
<evidence type="ECO:0000256" key="11">
    <source>
        <dbReference type="ARBA" id="ARBA00031066"/>
    </source>
</evidence>
<dbReference type="GO" id="GO:0046933">
    <property type="term" value="F:proton-transporting ATP synthase activity, rotational mechanism"/>
    <property type="evidence" value="ECO:0007669"/>
    <property type="project" value="InterPro"/>
</dbReference>
<dbReference type="CDD" id="cd12151">
    <property type="entry name" value="F1-ATPase_gamma"/>
    <property type="match status" value="1"/>
</dbReference>